<proteinExistence type="predicted"/>
<gene>
    <name evidence="2" type="ORF">R8Z52_12435</name>
</gene>
<dbReference type="EMBL" id="CP138203">
    <property type="protein sequence ID" value="WPC72932.1"/>
    <property type="molecule type" value="Genomic_DNA"/>
</dbReference>
<dbReference type="Pfam" id="PF05119">
    <property type="entry name" value="Terminase_4"/>
    <property type="match status" value="1"/>
</dbReference>
<evidence type="ECO:0000313" key="2">
    <source>
        <dbReference type="EMBL" id="WPC72932.1"/>
    </source>
</evidence>
<accession>A0ABZ0Q9R5</accession>
<reference evidence="2 3" key="1">
    <citation type="submission" date="2023-11" db="EMBL/GenBank/DDBJ databases">
        <title>Plant-associative lifestyle of Vibrio porteresiae and its evolutionary dynamics.</title>
        <authorList>
            <person name="Rameshkumar N."/>
            <person name="Kirti K."/>
        </authorList>
    </citation>
    <scope>NUCLEOTIDE SEQUENCE [LARGE SCALE GENOMIC DNA]</scope>
    <source>
        <strain evidence="2 3">MSSRF30</strain>
    </source>
</reference>
<sequence>MPGVSGRSGRPKKPSAKKELAGNPGKRALNKNEPDFGLVTNIICPDWIGEYGRELWETVAPLLCREKILSATDIQNLEVYCTAYHQFRECEINIGKFGLVVTGATGGPVKNPALTAKNEAVKQMSSFGGMLGLDPSSRQRLTGSGKGKEGENPFKDVL</sequence>
<dbReference type="NCBIfam" id="TIGR01558">
    <property type="entry name" value="sm_term_P27"/>
    <property type="match status" value="1"/>
</dbReference>
<protein>
    <submittedName>
        <fullName evidence="2">Phage terminase small subunit P27 family</fullName>
    </submittedName>
</protein>
<name>A0ABZ0Q9R5_9VIBR</name>
<feature type="region of interest" description="Disordered" evidence="1">
    <location>
        <begin position="132"/>
        <end position="158"/>
    </location>
</feature>
<feature type="compositionally biased region" description="Basic and acidic residues" evidence="1">
    <location>
        <begin position="146"/>
        <end position="158"/>
    </location>
</feature>
<dbReference type="Proteomes" id="UP001304071">
    <property type="component" value="Chromosome 1"/>
</dbReference>
<evidence type="ECO:0000313" key="3">
    <source>
        <dbReference type="Proteomes" id="UP001304071"/>
    </source>
</evidence>
<dbReference type="InterPro" id="IPR006448">
    <property type="entry name" value="Phage_term_ssu_P27"/>
</dbReference>
<feature type="region of interest" description="Disordered" evidence="1">
    <location>
        <begin position="1"/>
        <end position="28"/>
    </location>
</feature>
<organism evidence="2 3">
    <name type="scientific">Vibrio porteresiae DSM 19223</name>
    <dbReference type="NCBI Taxonomy" id="1123496"/>
    <lineage>
        <taxon>Bacteria</taxon>
        <taxon>Pseudomonadati</taxon>
        <taxon>Pseudomonadota</taxon>
        <taxon>Gammaproteobacteria</taxon>
        <taxon>Vibrionales</taxon>
        <taxon>Vibrionaceae</taxon>
        <taxon>Vibrio</taxon>
    </lineage>
</organism>
<keyword evidence="3" id="KW-1185">Reference proteome</keyword>
<dbReference type="RefSeq" id="WP_261892742.1">
    <property type="nucleotide sequence ID" value="NZ_AP024895.1"/>
</dbReference>
<evidence type="ECO:0000256" key="1">
    <source>
        <dbReference type="SAM" id="MobiDB-lite"/>
    </source>
</evidence>